<evidence type="ECO:0000256" key="1">
    <source>
        <dbReference type="SAM" id="MobiDB-lite"/>
    </source>
</evidence>
<feature type="compositionally biased region" description="Basic residues" evidence="1">
    <location>
        <begin position="154"/>
        <end position="164"/>
    </location>
</feature>
<keyword evidence="3" id="KW-1185">Reference proteome</keyword>
<feature type="region of interest" description="Disordered" evidence="1">
    <location>
        <begin position="1"/>
        <end position="42"/>
    </location>
</feature>
<protein>
    <submittedName>
        <fullName evidence="2">Uncharacterized protein</fullName>
    </submittedName>
</protein>
<feature type="compositionally biased region" description="Low complexity" evidence="1">
    <location>
        <begin position="165"/>
        <end position="180"/>
    </location>
</feature>
<dbReference type="EMBL" id="ML170162">
    <property type="protein sequence ID" value="TDL25995.1"/>
    <property type="molecule type" value="Genomic_DNA"/>
</dbReference>
<feature type="compositionally biased region" description="Low complexity" evidence="1">
    <location>
        <begin position="7"/>
        <end position="19"/>
    </location>
</feature>
<accession>A0A4Y7QF08</accession>
<organism evidence="2 3">
    <name type="scientific">Rickenella mellea</name>
    <dbReference type="NCBI Taxonomy" id="50990"/>
    <lineage>
        <taxon>Eukaryota</taxon>
        <taxon>Fungi</taxon>
        <taxon>Dikarya</taxon>
        <taxon>Basidiomycota</taxon>
        <taxon>Agaricomycotina</taxon>
        <taxon>Agaricomycetes</taxon>
        <taxon>Hymenochaetales</taxon>
        <taxon>Rickenellaceae</taxon>
        <taxon>Rickenella</taxon>
    </lineage>
</organism>
<evidence type="ECO:0000313" key="2">
    <source>
        <dbReference type="EMBL" id="TDL25995.1"/>
    </source>
</evidence>
<dbReference type="Proteomes" id="UP000294933">
    <property type="component" value="Unassembled WGS sequence"/>
</dbReference>
<dbReference type="STRING" id="50990.A0A4Y7QF08"/>
<dbReference type="VEuPathDB" id="FungiDB:BD410DRAFT_560374"/>
<reference evidence="2 3" key="1">
    <citation type="submission" date="2018-06" db="EMBL/GenBank/DDBJ databases">
        <title>A transcriptomic atlas of mushroom development highlights an independent origin of complex multicellularity.</title>
        <authorList>
            <consortium name="DOE Joint Genome Institute"/>
            <person name="Krizsan K."/>
            <person name="Almasi E."/>
            <person name="Merenyi Z."/>
            <person name="Sahu N."/>
            <person name="Viragh M."/>
            <person name="Koszo T."/>
            <person name="Mondo S."/>
            <person name="Kiss B."/>
            <person name="Balint B."/>
            <person name="Kues U."/>
            <person name="Barry K."/>
            <person name="Hegedus J.C."/>
            <person name="Henrissat B."/>
            <person name="Johnson J."/>
            <person name="Lipzen A."/>
            <person name="Ohm R."/>
            <person name="Nagy I."/>
            <person name="Pangilinan J."/>
            <person name="Yan J."/>
            <person name="Xiong Y."/>
            <person name="Grigoriev I.V."/>
            <person name="Hibbett D.S."/>
            <person name="Nagy L.G."/>
        </authorList>
    </citation>
    <scope>NUCLEOTIDE SEQUENCE [LARGE SCALE GENOMIC DNA]</scope>
    <source>
        <strain evidence="2 3">SZMC22713</strain>
    </source>
</reference>
<feature type="region of interest" description="Disordered" evidence="1">
    <location>
        <begin position="77"/>
        <end position="235"/>
    </location>
</feature>
<feature type="compositionally biased region" description="Basic and acidic residues" evidence="1">
    <location>
        <begin position="123"/>
        <end position="153"/>
    </location>
</feature>
<feature type="compositionally biased region" description="Low complexity" evidence="1">
    <location>
        <begin position="81"/>
        <end position="106"/>
    </location>
</feature>
<dbReference type="OrthoDB" id="5348546at2759"/>
<proteinExistence type="predicted"/>
<dbReference type="AlphaFoldDB" id="A0A4Y7QF08"/>
<feature type="compositionally biased region" description="Polar residues" evidence="1">
    <location>
        <begin position="195"/>
        <end position="218"/>
    </location>
</feature>
<evidence type="ECO:0000313" key="3">
    <source>
        <dbReference type="Proteomes" id="UP000294933"/>
    </source>
</evidence>
<name>A0A4Y7QF08_9AGAM</name>
<gene>
    <name evidence="2" type="ORF">BD410DRAFT_560374</name>
</gene>
<sequence length="365" mass="39832">MSLAHICSSPLTPCSPSPSKLDPPTSPVVSGPSHVVDTPFDSITTFTTNPSSLESPAISKVSQDVPKLKLPLLSIPTNALPSASSSRSASSASSSRSASPAVSIASGSKRRSFTPETRCVSHAKSEGNPRVVKRDGAQHVRKRDIDGAHVDKKMKTHKRPHHVTVSRPSSPTPSDVSSSTQKPRKKRSKKENLDSHGQSSELPAQIATSVSAPVDNNTLSPSDPPPPLAEEDADAVAKRDMRGFLIQAMAISRASSMPASSLLREVLREQPQVGAQRTKKAWLVLLSEVLSASEVFGRIEREGTDAAGKPLEPQWFYIPEKDDDQERAMLLREMMPKKRNETKKHKQYYYRPVEKISRWDAEDEP</sequence>